<sequence>MSFDYMTVFQARSLNIDRSLELDIMLAQLLSPMLATPVFESLNSMEETSNLSLSLPDNSSEWSEYLGKDLITGQTFCTSDLEIPVLEEYSSPAANEEGSSCQTNSNSEMQTLEASIAWTLDSVNGATHAILTAITMVNPESSNAYSSKIGSPNTPLNGSASPVYDAMEVASQIFSRRDSGVDFEPYIPLNKDVLRQPVIEEEASSASEDSNSSNDSDDEYDADTPRKQAPALSRKRRSSATAGNGRITKPFVRVLSKVFEQTCYPETSIRELLAERMDMKPRAVQIWFQNKRQHLKAAGVSEGLRTKKGGDNIRVDQLQPEDVEMWCAEVGF</sequence>
<dbReference type="Proteomes" id="UP000319731">
    <property type="component" value="Unassembled WGS sequence"/>
</dbReference>
<dbReference type="SMART" id="SM00389">
    <property type="entry name" value="HOX"/>
    <property type="match status" value="1"/>
</dbReference>
<evidence type="ECO:0000256" key="5">
    <source>
        <dbReference type="RuleBase" id="RU000682"/>
    </source>
</evidence>
<feature type="DNA-binding region" description="Homeobox" evidence="4">
    <location>
        <begin position="254"/>
        <end position="299"/>
    </location>
</feature>
<keyword evidence="9" id="KW-1185">Reference proteome</keyword>
<evidence type="ECO:0000259" key="7">
    <source>
        <dbReference type="PROSITE" id="PS50071"/>
    </source>
</evidence>
<proteinExistence type="predicted"/>
<dbReference type="PROSITE" id="PS00027">
    <property type="entry name" value="HOMEOBOX_1"/>
    <property type="match status" value="1"/>
</dbReference>
<evidence type="ECO:0000256" key="2">
    <source>
        <dbReference type="ARBA" id="ARBA00023155"/>
    </source>
</evidence>
<keyword evidence="1 4" id="KW-0238">DNA-binding</keyword>
<evidence type="ECO:0000313" key="8">
    <source>
        <dbReference type="EMBL" id="TPX36487.1"/>
    </source>
</evidence>
<gene>
    <name evidence="8" type="ORF">SmJEL517_g01245</name>
</gene>
<dbReference type="EMBL" id="QEAO01000004">
    <property type="protein sequence ID" value="TPX36487.1"/>
    <property type="molecule type" value="Genomic_DNA"/>
</dbReference>
<dbReference type="SUPFAM" id="SSF46689">
    <property type="entry name" value="Homeodomain-like"/>
    <property type="match status" value="1"/>
</dbReference>
<dbReference type="GO" id="GO:0000981">
    <property type="term" value="F:DNA-binding transcription factor activity, RNA polymerase II-specific"/>
    <property type="evidence" value="ECO:0007669"/>
    <property type="project" value="InterPro"/>
</dbReference>
<dbReference type="STRING" id="1806994.A0A507C631"/>
<evidence type="ECO:0000256" key="3">
    <source>
        <dbReference type="ARBA" id="ARBA00023242"/>
    </source>
</evidence>
<feature type="region of interest" description="Disordered" evidence="6">
    <location>
        <begin position="201"/>
        <end position="243"/>
    </location>
</feature>
<dbReference type="InterPro" id="IPR009057">
    <property type="entry name" value="Homeodomain-like_sf"/>
</dbReference>
<name>A0A507C631_9FUNG</name>
<dbReference type="InterPro" id="IPR017970">
    <property type="entry name" value="Homeobox_CS"/>
</dbReference>
<keyword evidence="2 4" id="KW-0371">Homeobox</keyword>
<comment type="subcellular location">
    <subcellularLocation>
        <location evidence="4 5">Nucleus</location>
    </subcellularLocation>
</comment>
<dbReference type="Pfam" id="PF00046">
    <property type="entry name" value="Homeodomain"/>
    <property type="match status" value="1"/>
</dbReference>
<dbReference type="Gene3D" id="1.10.10.60">
    <property type="entry name" value="Homeodomain-like"/>
    <property type="match status" value="1"/>
</dbReference>
<protein>
    <recommendedName>
        <fullName evidence="7">Homeobox domain-containing protein</fullName>
    </recommendedName>
</protein>
<accession>A0A507C631</accession>
<feature type="compositionally biased region" description="Low complexity" evidence="6">
    <location>
        <begin position="204"/>
        <end position="214"/>
    </location>
</feature>
<dbReference type="PANTHER" id="PTHR46255:SF3">
    <property type="entry name" value="HOMEOBOX DOMAIN-CONTAINING PROTEIN"/>
    <property type="match status" value="1"/>
</dbReference>
<dbReference type="PANTHER" id="PTHR46255">
    <property type="entry name" value="SHORT STATURE HOMEOBOX"/>
    <property type="match status" value="1"/>
</dbReference>
<organism evidence="8 9">
    <name type="scientific">Synchytrium microbalum</name>
    <dbReference type="NCBI Taxonomy" id="1806994"/>
    <lineage>
        <taxon>Eukaryota</taxon>
        <taxon>Fungi</taxon>
        <taxon>Fungi incertae sedis</taxon>
        <taxon>Chytridiomycota</taxon>
        <taxon>Chytridiomycota incertae sedis</taxon>
        <taxon>Chytridiomycetes</taxon>
        <taxon>Synchytriales</taxon>
        <taxon>Synchytriaceae</taxon>
        <taxon>Synchytrium</taxon>
    </lineage>
</organism>
<feature type="domain" description="Homeobox" evidence="7">
    <location>
        <begin position="252"/>
        <end position="298"/>
    </location>
</feature>
<keyword evidence="3 4" id="KW-0539">Nucleus</keyword>
<dbReference type="InterPro" id="IPR001356">
    <property type="entry name" value="HD"/>
</dbReference>
<evidence type="ECO:0000313" key="9">
    <source>
        <dbReference type="Proteomes" id="UP000319731"/>
    </source>
</evidence>
<reference evidence="8 9" key="1">
    <citation type="journal article" date="2019" name="Sci. Rep.">
        <title>Comparative genomics of chytrid fungi reveal insights into the obligate biotrophic and pathogenic lifestyle of Synchytrium endobioticum.</title>
        <authorList>
            <person name="van de Vossenberg B.T.L.H."/>
            <person name="Warris S."/>
            <person name="Nguyen H.D.T."/>
            <person name="van Gent-Pelzer M.P.E."/>
            <person name="Joly D.L."/>
            <person name="van de Geest H.C."/>
            <person name="Bonants P.J.M."/>
            <person name="Smith D.S."/>
            <person name="Levesque C.A."/>
            <person name="van der Lee T.A.J."/>
        </authorList>
    </citation>
    <scope>NUCLEOTIDE SEQUENCE [LARGE SCALE GENOMIC DNA]</scope>
    <source>
        <strain evidence="8 9">JEL517</strain>
    </source>
</reference>
<dbReference type="CDD" id="cd00086">
    <property type="entry name" value="homeodomain"/>
    <property type="match status" value="1"/>
</dbReference>
<dbReference type="GO" id="GO:1990837">
    <property type="term" value="F:sequence-specific double-stranded DNA binding"/>
    <property type="evidence" value="ECO:0007669"/>
    <property type="project" value="TreeGrafter"/>
</dbReference>
<dbReference type="PROSITE" id="PS50071">
    <property type="entry name" value="HOMEOBOX_2"/>
    <property type="match status" value="1"/>
</dbReference>
<dbReference type="RefSeq" id="XP_031026701.1">
    <property type="nucleotide sequence ID" value="XM_031167173.1"/>
</dbReference>
<evidence type="ECO:0000256" key="6">
    <source>
        <dbReference type="SAM" id="MobiDB-lite"/>
    </source>
</evidence>
<dbReference type="InterPro" id="IPR052631">
    <property type="entry name" value="Paired_homeobox_Bicoid"/>
</dbReference>
<comment type="caution">
    <text evidence="8">The sequence shown here is derived from an EMBL/GenBank/DDBJ whole genome shotgun (WGS) entry which is preliminary data.</text>
</comment>
<dbReference type="GO" id="GO:0005634">
    <property type="term" value="C:nucleus"/>
    <property type="evidence" value="ECO:0007669"/>
    <property type="project" value="UniProtKB-SubCell"/>
</dbReference>
<dbReference type="GeneID" id="42002470"/>
<evidence type="ECO:0000256" key="1">
    <source>
        <dbReference type="ARBA" id="ARBA00023125"/>
    </source>
</evidence>
<dbReference type="OrthoDB" id="6159439at2759"/>
<dbReference type="AlphaFoldDB" id="A0A507C631"/>
<evidence type="ECO:0000256" key="4">
    <source>
        <dbReference type="PROSITE-ProRule" id="PRU00108"/>
    </source>
</evidence>